<reference evidence="2" key="1">
    <citation type="submission" date="2014-03" db="EMBL/GenBank/DDBJ databases">
        <authorList>
            <person name="Aksoy S."/>
            <person name="Warren W."/>
            <person name="Wilson R.K."/>
        </authorList>
    </citation>
    <scope>NUCLEOTIDE SEQUENCE [LARGE SCALE GENOMIC DNA]</scope>
    <source>
        <strain evidence="2">IAEA</strain>
    </source>
</reference>
<evidence type="ECO:0000313" key="2">
    <source>
        <dbReference type="Proteomes" id="UP000091820"/>
    </source>
</evidence>
<sequence length="196" mass="21879">MPDLMRKRRLHSFVEQSNGKIATRQNQLFQNFPAQTTQLLINSQQNRMPMEEIVSQNNTEAEHQEMHQPKQRLCIMNCLRTTLAAQDADENSAAKNLNIVDVQQNKTTVLRNNIGINSSMASTCLYILLIGLDFAVGDSLKSIDRAPITMLLFSPECQPYPVICPGINLIQVLAILTFTTSSSTTAISERTAGNKK</sequence>
<reference evidence="1" key="2">
    <citation type="submission" date="2020-05" db="UniProtKB">
        <authorList>
            <consortium name="EnsemblMetazoa"/>
        </authorList>
    </citation>
    <scope>IDENTIFICATION</scope>
    <source>
        <strain evidence="1">IAEA</strain>
    </source>
</reference>
<dbReference type="EnsemblMetazoa" id="GBRI043467-RA">
    <property type="protein sequence ID" value="GBRI043467-PA"/>
    <property type="gene ID" value="GBRI043467"/>
</dbReference>
<dbReference type="STRING" id="37001.A0A1A9X416"/>
<dbReference type="Proteomes" id="UP000091820">
    <property type="component" value="Unassembled WGS sequence"/>
</dbReference>
<dbReference type="VEuPathDB" id="VectorBase:GBRI043467"/>
<protein>
    <submittedName>
        <fullName evidence="1">Uncharacterized protein</fullName>
    </submittedName>
</protein>
<evidence type="ECO:0000313" key="1">
    <source>
        <dbReference type="EnsemblMetazoa" id="GBRI043467-PA"/>
    </source>
</evidence>
<keyword evidence="2" id="KW-1185">Reference proteome</keyword>
<dbReference type="AlphaFoldDB" id="A0A1A9X416"/>
<name>A0A1A9X416_9MUSC</name>
<organism evidence="1 2">
    <name type="scientific">Glossina brevipalpis</name>
    <dbReference type="NCBI Taxonomy" id="37001"/>
    <lineage>
        <taxon>Eukaryota</taxon>
        <taxon>Metazoa</taxon>
        <taxon>Ecdysozoa</taxon>
        <taxon>Arthropoda</taxon>
        <taxon>Hexapoda</taxon>
        <taxon>Insecta</taxon>
        <taxon>Pterygota</taxon>
        <taxon>Neoptera</taxon>
        <taxon>Endopterygota</taxon>
        <taxon>Diptera</taxon>
        <taxon>Brachycera</taxon>
        <taxon>Muscomorpha</taxon>
        <taxon>Hippoboscoidea</taxon>
        <taxon>Glossinidae</taxon>
        <taxon>Glossina</taxon>
    </lineage>
</organism>
<proteinExistence type="predicted"/>
<accession>A0A1A9X416</accession>